<evidence type="ECO:0000313" key="4">
    <source>
        <dbReference type="RefSeq" id="XP_010488733.1"/>
    </source>
</evidence>
<feature type="region of interest" description="Disordered" evidence="1">
    <location>
        <begin position="606"/>
        <end position="681"/>
    </location>
</feature>
<keyword evidence="3" id="KW-1185">Reference proteome</keyword>
<dbReference type="InterPro" id="IPR019557">
    <property type="entry name" value="AminoTfrase-like_pln_mobile"/>
</dbReference>
<dbReference type="RefSeq" id="XP_010488733.1">
    <property type="nucleotide sequence ID" value="XM_010490431.2"/>
</dbReference>
<organism evidence="3 4">
    <name type="scientific">Camelina sativa</name>
    <name type="common">False flax</name>
    <name type="synonym">Myagrum sativum</name>
    <dbReference type="NCBI Taxonomy" id="90675"/>
    <lineage>
        <taxon>Eukaryota</taxon>
        <taxon>Viridiplantae</taxon>
        <taxon>Streptophyta</taxon>
        <taxon>Embryophyta</taxon>
        <taxon>Tracheophyta</taxon>
        <taxon>Spermatophyta</taxon>
        <taxon>Magnoliopsida</taxon>
        <taxon>eudicotyledons</taxon>
        <taxon>Gunneridae</taxon>
        <taxon>Pentapetalae</taxon>
        <taxon>rosids</taxon>
        <taxon>malvids</taxon>
        <taxon>Brassicales</taxon>
        <taxon>Brassicaceae</taxon>
        <taxon>Camelineae</taxon>
        <taxon>Camelina</taxon>
    </lineage>
</organism>
<feature type="compositionally biased region" description="Basic residues" evidence="1">
    <location>
        <begin position="491"/>
        <end position="508"/>
    </location>
</feature>
<dbReference type="PANTHER" id="PTHR46033:SF1">
    <property type="entry name" value="PROTEIN MAIN-LIKE 2"/>
    <property type="match status" value="1"/>
</dbReference>
<dbReference type="Pfam" id="PF10536">
    <property type="entry name" value="PMD"/>
    <property type="match status" value="1"/>
</dbReference>
<dbReference type="Proteomes" id="UP000694864">
    <property type="component" value="Chromosome 19"/>
</dbReference>
<feature type="domain" description="Aminotransferase-like plant mobile" evidence="2">
    <location>
        <begin position="61"/>
        <end position="411"/>
    </location>
</feature>
<dbReference type="PANTHER" id="PTHR46033">
    <property type="entry name" value="PROTEIN MAIN-LIKE 2"/>
    <property type="match status" value="1"/>
</dbReference>
<feature type="compositionally biased region" description="Basic and acidic residues" evidence="1">
    <location>
        <begin position="621"/>
        <end position="642"/>
    </location>
</feature>
<name>A0ABM0XNZ3_CAMSA</name>
<proteinExistence type="predicted"/>
<evidence type="ECO:0000259" key="2">
    <source>
        <dbReference type="Pfam" id="PF10536"/>
    </source>
</evidence>
<dbReference type="GeneID" id="104766524"/>
<protein>
    <submittedName>
        <fullName evidence="4">Serine/threonine-protein phosphatase 7 long form homolog</fullName>
    </submittedName>
</protein>
<evidence type="ECO:0000256" key="1">
    <source>
        <dbReference type="SAM" id="MobiDB-lite"/>
    </source>
</evidence>
<evidence type="ECO:0000313" key="3">
    <source>
        <dbReference type="Proteomes" id="UP000694864"/>
    </source>
</evidence>
<feature type="region of interest" description="Disordered" evidence="1">
    <location>
        <begin position="486"/>
        <end position="523"/>
    </location>
</feature>
<reference evidence="4" key="2">
    <citation type="submission" date="2025-08" db="UniProtKB">
        <authorList>
            <consortium name="RefSeq"/>
        </authorList>
    </citation>
    <scope>IDENTIFICATION</scope>
</reference>
<dbReference type="InterPro" id="IPR044824">
    <property type="entry name" value="MAIN-like"/>
</dbReference>
<feature type="compositionally biased region" description="Acidic residues" evidence="1">
    <location>
        <begin position="512"/>
        <end position="523"/>
    </location>
</feature>
<reference evidence="3" key="1">
    <citation type="journal article" date="2014" name="Nat. Commun.">
        <title>The emerging biofuel crop Camelina sativa retains a highly undifferentiated hexaploid genome structure.</title>
        <authorList>
            <person name="Kagale S."/>
            <person name="Koh C."/>
            <person name="Nixon J."/>
            <person name="Bollina V."/>
            <person name="Clarke W.E."/>
            <person name="Tuteja R."/>
            <person name="Spillane C."/>
            <person name="Robinson S.J."/>
            <person name="Links M.G."/>
            <person name="Clarke C."/>
            <person name="Higgins E.E."/>
            <person name="Huebert T."/>
            <person name="Sharpe A.G."/>
            <person name="Parkin I.A."/>
        </authorList>
    </citation>
    <scope>NUCLEOTIDE SEQUENCE [LARGE SCALE GENOMIC DNA]</scope>
    <source>
        <strain evidence="3">cv. DH55</strain>
    </source>
</reference>
<accession>A0ABM0XNZ3</accession>
<sequence length="681" mass="77158">MDILANPGPLKDIVLYDQEKHVSSAVWDGQERGALRCHEHTSKLGEWKLKPKQIELVERAGFGYLRRIPAISLDNPLISALVERWRRETNTFHFTTGEMTVTLEDIALLLGLGIDGKPVIGVTYTTCSAVCERYLGELPESNYASGGMVKLSWLKDKFSDCKDDASFDRVEYCTRAYLLYLVGSTIFSTTTGNKVPVMYLPLFEDFDDAGTFAWGAAALAFLYRALGNASVKSQSTICGCLTLLQCWSYYHLNVGRPKLNREPIHDHFPFVLRWKGKQTGPTANRDVVFYRKALDALKPCEVEWLPYENMDGRYIPDHIRNSLQLGRSKTMLISFDKAERHLPDRCLKQFALFQGIPEDVQKWVRKSRGVDGGVDLSVKMESELSEWEMRWENIVPDDVLGVDEADYMRWYLGITRKIVGRPISLSSEFQRTITNVRDILELAENFQTHDLDLERGNMISRIMNLAQDCLRDQAGVTVTTESQQQIELGKRMRGKERVRRKGMGKRRKGIDPMEDYGGSEDESQFGPVVEVGEMHLPLTHTNSVYDETHLYDPVTKVDDMELCDTIPQLPETQDINKIDGSLLDDADKSFEDSKLHEEIDTTNVMTGEEPTESMAELPEGYDVKKEDKESKVEDYDAAKEIISDVSGDENANREEEDGTEMGESVADSSPLERRGANTMVA</sequence>
<gene>
    <name evidence="4" type="primary">LOC104766524</name>
</gene>